<evidence type="ECO:0000313" key="2">
    <source>
        <dbReference type="RefSeq" id="XP_025719970.1"/>
    </source>
</evidence>
<dbReference type="Proteomes" id="UP000286641">
    <property type="component" value="Unplaced"/>
</dbReference>
<protein>
    <submittedName>
        <fullName evidence="2">Uncharacterized protein LOC112817180 isoform X1</fullName>
    </submittedName>
</protein>
<evidence type="ECO:0000313" key="1">
    <source>
        <dbReference type="Proteomes" id="UP000286641"/>
    </source>
</evidence>
<dbReference type="InParanoid" id="A0A3Q7NGC3"/>
<name>A0A3Q7NGC3_CALUR</name>
<dbReference type="AlphaFoldDB" id="A0A3Q7NGC3"/>
<gene>
    <name evidence="2" type="primary">LOC112817180</name>
</gene>
<organism evidence="1 2">
    <name type="scientific">Callorhinus ursinus</name>
    <name type="common">Northern fur seal</name>
    <dbReference type="NCBI Taxonomy" id="34884"/>
    <lineage>
        <taxon>Eukaryota</taxon>
        <taxon>Metazoa</taxon>
        <taxon>Chordata</taxon>
        <taxon>Craniata</taxon>
        <taxon>Vertebrata</taxon>
        <taxon>Euteleostomi</taxon>
        <taxon>Mammalia</taxon>
        <taxon>Eutheria</taxon>
        <taxon>Laurasiatheria</taxon>
        <taxon>Carnivora</taxon>
        <taxon>Caniformia</taxon>
        <taxon>Pinnipedia</taxon>
        <taxon>Otariidae</taxon>
        <taxon>Callorhinus</taxon>
    </lineage>
</organism>
<reference evidence="2" key="2">
    <citation type="submission" date="2025-08" db="UniProtKB">
        <authorList>
            <consortium name="RefSeq"/>
        </authorList>
    </citation>
    <scope>IDENTIFICATION</scope>
    <source>
        <tissue evidence="2">Blood</tissue>
    </source>
</reference>
<dbReference type="RefSeq" id="XP_025719970.1">
    <property type="nucleotide sequence ID" value="XM_025864185.1"/>
</dbReference>
<proteinExistence type="predicted"/>
<keyword evidence="1" id="KW-1185">Reference proteome</keyword>
<sequence>MTIKIFSIWTMRTMTISSDRSWKGVLARCRPVAPELPGCPCVPETAMPSLASATRLAAAVSEALLGTLPPPALPGPRPPAAGGCLCHRIPELQAAGGAAGPERDFQQLNSERGVRGQGPEQPGRKCGQKVEVAGVPAGETAAGPERRSLGPAVAREAVRVGPAQPELSDGRPLPQRHGEGLLPGQLAGVRGQLLLVLPLREVLGRGGPVLPAGERPPGGGGLLGGAEICPAPYGSCEHLDGPHRPEWSLEMGGRYGLRDGLQELEARAAGRLVRARARGRRGLRALHRRRPLERRRVPETLPLGVRDSARAGQLGASSPVIYFLGASTCPVTLPSGGGVVLLHRLGDG</sequence>
<reference key="1">
    <citation type="submission" date="2019-01" db="UniProtKB">
        <authorList>
            <consortium name="RefSeq"/>
        </authorList>
    </citation>
    <scope>IDENTIFICATION</scope>
</reference>
<accession>A0A3Q7NGC3</accession>